<evidence type="ECO:0000256" key="7">
    <source>
        <dbReference type="ARBA" id="ARBA00023052"/>
    </source>
</evidence>
<comment type="cofactor">
    <cofactor evidence="1">
        <name>thiamine diphosphate</name>
        <dbReference type="ChEBI" id="CHEBI:58937"/>
    </cofactor>
</comment>
<evidence type="ECO:0000259" key="12">
    <source>
        <dbReference type="Pfam" id="PF02775"/>
    </source>
</evidence>
<comment type="caution">
    <text evidence="14">The sequence shown here is derived from an EMBL/GenBank/DDBJ whole genome shotgun (WGS) entry which is preliminary data.</text>
</comment>
<evidence type="ECO:0000256" key="8">
    <source>
        <dbReference type="ARBA" id="ARBA00023239"/>
    </source>
</evidence>
<evidence type="ECO:0000256" key="4">
    <source>
        <dbReference type="ARBA" id="ARBA00022723"/>
    </source>
</evidence>
<evidence type="ECO:0000313" key="14">
    <source>
        <dbReference type="EMBL" id="KAK4500532.1"/>
    </source>
</evidence>
<dbReference type="EMBL" id="JAXOVC010000006">
    <property type="protein sequence ID" value="KAK4500532.1"/>
    <property type="molecule type" value="Genomic_DNA"/>
</dbReference>
<evidence type="ECO:0000259" key="13">
    <source>
        <dbReference type="Pfam" id="PF02776"/>
    </source>
</evidence>
<evidence type="ECO:0000256" key="9">
    <source>
        <dbReference type="RuleBase" id="RU362132"/>
    </source>
</evidence>
<dbReference type="Gene3D" id="3.40.50.970">
    <property type="match status" value="2"/>
</dbReference>
<evidence type="ECO:0000256" key="10">
    <source>
        <dbReference type="SAM" id="MobiDB-lite"/>
    </source>
</evidence>
<dbReference type="InterPro" id="IPR011766">
    <property type="entry name" value="TPP_enzyme_TPP-bd"/>
</dbReference>
<dbReference type="PANTHER" id="PTHR43452">
    <property type="entry name" value="PYRUVATE DECARBOXYLASE"/>
    <property type="match status" value="1"/>
</dbReference>
<keyword evidence="4" id="KW-0479">Metal-binding</keyword>
<dbReference type="Gene3D" id="3.40.50.1220">
    <property type="entry name" value="TPP-binding domain"/>
    <property type="match status" value="1"/>
</dbReference>
<dbReference type="Pfam" id="PF02776">
    <property type="entry name" value="TPP_enzyme_N"/>
    <property type="match status" value="1"/>
</dbReference>
<comment type="similarity">
    <text evidence="2 9">Belongs to the TPP enzyme family.</text>
</comment>
<evidence type="ECO:0000256" key="6">
    <source>
        <dbReference type="ARBA" id="ARBA00022842"/>
    </source>
</evidence>
<proteinExistence type="inferred from homology"/>
<keyword evidence="15" id="KW-1185">Reference proteome</keyword>
<reference evidence="14 15" key="1">
    <citation type="journal article" date="2023" name="G3 (Bethesda)">
        <title>A chromosome-level genome assembly of Zasmidium syzygii isolated from banana leaves.</title>
        <authorList>
            <person name="van Westerhoven A.C."/>
            <person name="Mehrabi R."/>
            <person name="Talebi R."/>
            <person name="Steentjes M.B.F."/>
            <person name="Corcolon B."/>
            <person name="Chong P.A."/>
            <person name="Kema G.H.J."/>
            <person name="Seidl M.F."/>
        </authorList>
    </citation>
    <scope>NUCLEOTIDE SEQUENCE [LARGE SCALE GENOMIC DNA]</scope>
    <source>
        <strain evidence="14 15">P124</strain>
    </source>
</reference>
<feature type="domain" description="Thiamine pyrophosphate enzyme N-terminal TPP-binding" evidence="13">
    <location>
        <begin position="7"/>
        <end position="127"/>
    </location>
</feature>
<feature type="domain" description="Thiamine pyrophosphate enzyme central" evidence="11">
    <location>
        <begin position="220"/>
        <end position="333"/>
    </location>
</feature>
<dbReference type="InterPro" id="IPR012000">
    <property type="entry name" value="Thiamin_PyroP_enz_cen_dom"/>
</dbReference>
<feature type="compositionally biased region" description="Low complexity" evidence="10">
    <location>
        <begin position="367"/>
        <end position="376"/>
    </location>
</feature>
<evidence type="ECO:0000256" key="1">
    <source>
        <dbReference type="ARBA" id="ARBA00001964"/>
    </source>
</evidence>
<dbReference type="PIRSF" id="PIRSF036565">
    <property type="entry name" value="Pyruvt_ip_decrb"/>
    <property type="match status" value="1"/>
</dbReference>
<evidence type="ECO:0000259" key="11">
    <source>
        <dbReference type="Pfam" id="PF00205"/>
    </source>
</evidence>
<feature type="region of interest" description="Disordered" evidence="10">
    <location>
        <begin position="352"/>
        <end position="376"/>
    </location>
</feature>
<organism evidence="14 15">
    <name type="scientific">Zasmidium cellare</name>
    <name type="common">Wine cellar mold</name>
    <name type="synonym">Racodium cellare</name>
    <dbReference type="NCBI Taxonomy" id="395010"/>
    <lineage>
        <taxon>Eukaryota</taxon>
        <taxon>Fungi</taxon>
        <taxon>Dikarya</taxon>
        <taxon>Ascomycota</taxon>
        <taxon>Pezizomycotina</taxon>
        <taxon>Dothideomycetes</taxon>
        <taxon>Dothideomycetidae</taxon>
        <taxon>Mycosphaerellales</taxon>
        <taxon>Mycosphaerellaceae</taxon>
        <taxon>Zasmidium</taxon>
    </lineage>
</organism>
<dbReference type="Proteomes" id="UP001305779">
    <property type="component" value="Unassembled WGS sequence"/>
</dbReference>
<keyword evidence="7 9" id="KW-0786">Thiamine pyrophosphate</keyword>
<dbReference type="PANTHER" id="PTHR43452:SF11">
    <property type="entry name" value="PYRUVATE DECARBOXYLASE"/>
    <property type="match status" value="1"/>
</dbReference>
<feature type="domain" description="Thiamine pyrophosphate enzyme TPP-binding" evidence="12">
    <location>
        <begin position="411"/>
        <end position="517"/>
    </location>
</feature>
<evidence type="ECO:0000256" key="3">
    <source>
        <dbReference type="ARBA" id="ARBA00014422"/>
    </source>
</evidence>
<dbReference type="SUPFAM" id="SSF52518">
    <property type="entry name" value="Thiamin diphosphate-binding fold (THDP-binding)"/>
    <property type="match status" value="2"/>
</dbReference>
<evidence type="ECO:0000256" key="2">
    <source>
        <dbReference type="ARBA" id="ARBA00007812"/>
    </source>
</evidence>
<name>A0ABR0EGE7_ZASCE</name>
<dbReference type="InterPro" id="IPR012110">
    <property type="entry name" value="PDC/IPDC-like"/>
</dbReference>
<accession>A0ABR0EGE7</accession>
<keyword evidence="8" id="KW-0456">Lyase</keyword>
<sequence length="581" mass="62774">MATTIPLAQYIFSRLRQLNCYSIHGVPGDYTLRALDFLPASKIRWIGNANELCAGYAADGYARAAAVARFTTATGSRKALPPSVGALYTTYGVGELSAINAVAGSYAESTPVVHIVGTPSRKQWQTGACVHHSLSDGNLGVYAEMERRITCAQADLRCDDAQEAASIYDRVLGQCVRQSKPVYVNMPSDIVSSPVPAALLDRPLDLSIPANDAAEEDKVISTILARIQAAERPLIIADGLSYPFDFIAELNKIARVTSIPIMCYSAGKGVVDESLPSWRGPLTGPTELSTTSDLALLFGPLLSDTNTAAWSTIPDAGVSISFALDTVTIGDRIHKIRSKPLLEKLIDRLSSPQRSYSTPKQHTTNESARSPSPSSAISQDNFWARMSSWLKPHDTLLLANGTPLIGGRDMRLPTPTQVIASGIWCSIGQMLPAAQGVAAASRDLAIPGRTILFEGDGSFQVTCQSLSDIIWYRLDVTIFLVNNAGYAYERWLNGMDAEYNDVPGWRYADAARFFGAPDNSAEYPVLSRKVATWAELEDVLADEQIASDRGLKLIDIVMETDDVPSASRPGLKRAGEILRAS</sequence>
<gene>
    <name evidence="14" type="ORF">PRZ48_008721</name>
</gene>
<dbReference type="CDD" id="cd02005">
    <property type="entry name" value="TPP_PDC_IPDC"/>
    <property type="match status" value="1"/>
</dbReference>
<dbReference type="InterPro" id="IPR012001">
    <property type="entry name" value="Thiamin_PyroP_enz_TPP-bd_dom"/>
</dbReference>
<evidence type="ECO:0000313" key="15">
    <source>
        <dbReference type="Proteomes" id="UP001305779"/>
    </source>
</evidence>
<dbReference type="InterPro" id="IPR047214">
    <property type="entry name" value="TPP_PDC_IPDC"/>
</dbReference>
<keyword evidence="6" id="KW-0460">Magnesium</keyword>
<feature type="compositionally biased region" description="Polar residues" evidence="10">
    <location>
        <begin position="352"/>
        <end position="366"/>
    </location>
</feature>
<evidence type="ECO:0000256" key="5">
    <source>
        <dbReference type="ARBA" id="ARBA00022793"/>
    </source>
</evidence>
<dbReference type="CDD" id="cd07038">
    <property type="entry name" value="TPP_PYR_PDC_IPDC_like"/>
    <property type="match status" value="1"/>
</dbReference>
<dbReference type="Pfam" id="PF02775">
    <property type="entry name" value="TPP_enzyme_C"/>
    <property type="match status" value="1"/>
</dbReference>
<dbReference type="InterPro" id="IPR029061">
    <property type="entry name" value="THDP-binding"/>
</dbReference>
<protein>
    <recommendedName>
        <fullName evidence="3">Pyruvate decarboxylase</fullName>
    </recommendedName>
</protein>
<dbReference type="SUPFAM" id="SSF52467">
    <property type="entry name" value="DHS-like NAD/FAD-binding domain"/>
    <property type="match status" value="1"/>
</dbReference>
<dbReference type="InterPro" id="IPR029035">
    <property type="entry name" value="DHS-like_NAD/FAD-binding_dom"/>
</dbReference>
<keyword evidence="5" id="KW-0210">Decarboxylase</keyword>
<dbReference type="Pfam" id="PF00205">
    <property type="entry name" value="TPP_enzyme_M"/>
    <property type="match status" value="1"/>
</dbReference>
<dbReference type="InterPro" id="IPR047213">
    <property type="entry name" value="TPP_PYR_PDC_IPDC-like"/>
</dbReference>